<evidence type="ECO:0000313" key="4">
    <source>
        <dbReference type="Proteomes" id="UP000243975"/>
    </source>
</evidence>
<evidence type="ECO:0000256" key="1">
    <source>
        <dbReference type="SAM" id="MobiDB-lite"/>
    </source>
</evidence>
<feature type="non-terminal residue" evidence="3">
    <location>
        <position position="1"/>
    </location>
</feature>
<evidence type="ECO:0000259" key="2">
    <source>
        <dbReference type="Pfam" id="PF13178"/>
    </source>
</evidence>
<evidence type="ECO:0000313" key="3">
    <source>
        <dbReference type="EMBL" id="KVH92708.1"/>
    </source>
</evidence>
<gene>
    <name evidence="3" type="ORF">Ccrd_005239</name>
</gene>
<dbReference type="InterPro" id="IPR025064">
    <property type="entry name" value="DUF4005"/>
</dbReference>
<proteinExistence type="predicted"/>
<dbReference type="EMBL" id="LEKV01004809">
    <property type="protein sequence ID" value="KVH92708.1"/>
    <property type="molecule type" value="Genomic_DNA"/>
</dbReference>
<reference evidence="3 4" key="1">
    <citation type="journal article" date="2016" name="Sci. Rep.">
        <title>The genome sequence of the outbreeding globe artichoke constructed de novo incorporating a phase-aware low-pass sequencing strategy of F1 progeny.</title>
        <authorList>
            <person name="Scaglione D."/>
            <person name="Reyes-Chin-Wo S."/>
            <person name="Acquadro A."/>
            <person name="Froenicke L."/>
            <person name="Portis E."/>
            <person name="Beitel C."/>
            <person name="Tirone M."/>
            <person name="Mauro R."/>
            <person name="Lo Monaco A."/>
            <person name="Mauromicale G."/>
            <person name="Faccioli P."/>
            <person name="Cattivelli L."/>
            <person name="Rieseberg L."/>
            <person name="Michelmore R."/>
            <person name="Lanteri S."/>
        </authorList>
    </citation>
    <scope>NUCLEOTIDE SEQUENCE [LARGE SCALE GENOMIC DNA]</scope>
    <source>
        <strain evidence="3">2C</strain>
    </source>
</reference>
<dbReference type="Gramene" id="KVH92708">
    <property type="protein sequence ID" value="KVH92708"/>
    <property type="gene ID" value="Ccrd_005239"/>
</dbReference>
<dbReference type="STRING" id="59895.A0A103XL69"/>
<name>A0A103XL69_CYNCS</name>
<organism evidence="3 4">
    <name type="scientific">Cynara cardunculus var. scolymus</name>
    <name type="common">Globe artichoke</name>
    <name type="synonym">Cynara scolymus</name>
    <dbReference type="NCBI Taxonomy" id="59895"/>
    <lineage>
        <taxon>Eukaryota</taxon>
        <taxon>Viridiplantae</taxon>
        <taxon>Streptophyta</taxon>
        <taxon>Embryophyta</taxon>
        <taxon>Tracheophyta</taxon>
        <taxon>Spermatophyta</taxon>
        <taxon>Magnoliopsida</taxon>
        <taxon>eudicotyledons</taxon>
        <taxon>Gunneridae</taxon>
        <taxon>Pentapetalae</taxon>
        <taxon>asterids</taxon>
        <taxon>campanulids</taxon>
        <taxon>Asterales</taxon>
        <taxon>Asteraceae</taxon>
        <taxon>Carduoideae</taxon>
        <taxon>Cardueae</taxon>
        <taxon>Carduinae</taxon>
        <taxon>Cynara</taxon>
    </lineage>
</organism>
<dbReference type="Proteomes" id="UP000243975">
    <property type="component" value="Unassembled WGS sequence"/>
</dbReference>
<protein>
    <recommendedName>
        <fullName evidence="2">DUF4005 domain-containing protein</fullName>
    </recommendedName>
</protein>
<accession>A0A103XL69</accession>
<feature type="compositionally biased region" description="Basic and acidic residues" evidence="1">
    <location>
        <begin position="206"/>
        <end position="225"/>
    </location>
</feature>
<dbReference type="Pfam" id="PF13178">
    <property type="entry name" value="DUF4005"/>
    <property type="match status" value="1"/>
</dbReference>
<feature type="region of interest" description="Disordered" evidence="1">
    <location>
        <begin position="144"/>
        <end position="347"/>
    </location>
</feature>
<feature type="domain" description="DUF4005" evidence="2">
    <location>
        <begin position="238"/>
        <end position="301"/>
    </location>
</feature>
<sequence length="347" mass="38277">MLYCLFQLVASSNSTMPLSIQYDPVESNSVRSWLERWSTSHFWEPLPRPKKTLDTKPKRKQTKLQSEETETGRPKRSARRVPAANLDNNPLNSSENEKPKRIARKVSSIQAEAVQEQSHSELEKVKRNLRKISVAAAGVSEKPEVPTEKLPAEKLSVPELCPDEPLEKVNETDIIVAKQPEPEPIPATPMEDQPLDVNPPLVETNGKVENESHLNAESNGKENQKTRRRKSFPAKQEYPESVSQNSPTLPSYMAATESAKAKLRAQAAAKAAEDGGENGSARRHSLPSTTSKLSLQSPRVQKPLQANSKGGSKTNKPQISPRDGAHIRVEEVSAAIGKSPRPSTTFP</sequence>
<feature type="region of interest" description="Disordered" evidence="1">
    <location>
        <begin position="45"/>
        <end position="101"/>
    </location>
</feature>
<comment type="caution">
    <text evidence="3">The sequence shown here is derived from an EMBL/GenBank/DDBJ whole genome shotgun (WGS) entry which is preliminary data.</text>
</comment>
<dbReference type="AlphaFoldDB" id="A0A103XL69"/>
<keyword evidence="4" id="KW-1185">Reference proteome</keyword>
<feature type="compositionally biased region" description="Polar residues" evidence="1">
    <location>
        <begin position="286"/>
        <end position="318"/>
    </location>
</feature>